<dbReference type="EMBL" id="MGFR01000001">
    <property type="protein sequence ID" value="OGM10318.1"/>
    <property type="molecule type" value="Genomic_DNA"/>
</dbReference>
<name>A0A1F7X7I9_9BACT</name>
<gene>
    <name evidence="2" type="ORF">A2Y68_02675</name>
</gene>
<keyword evidence="1" id="KW-0812">Transmembrane</keyword>
<dbReference type="InterPro" id="IPR021737">
    <property type="entry name" value="Phage_phiKZ_Orf197"/>
</dbReference>
<feature type="transmembrane region" description="Helical" evidence="1">
    <location>
        <begin position="89"/>
        <end position="111"/>
    </location>
</feature>
<comment type="caution">
    <text evidence="2">The sequence shown here is derived from an EMBL/GenBank/DDBJ whole genome shotgun (WGS) entry which is preliminary data.</text>
</comment>
<dbReference type="Proteomes" id="UP000176778">
    <property type="component" value="Unassembled WGS sequence"/>
</dbReference>
<feature type="transmembrane region" description="Helical" evidence="1">
    <location>
        <begin position="6"/>
        <end position="24"/>
    </location>
</feature>
<evidence type="ECO:0000313" key="3">
    <source>
        <dbReference type="Proteomes" id="UP000176778"/>
    </source>
</evidence>
<sequence length="116" mass="12988">MLKSFYLLVVAHFVADFILQGHFLSVKKRGLNKYMLAHTAIMALAFFLPLINYPSGKVVLGTAIILVVHALIDAVRGESTRIFKVVPGTYLYAFSLGLDQIAHITTLYFVFTRLII</sequence>
<evidence type="ECO:0000256" key="1">
    <source>
        <dbReference type="SAM" id="Phobius"/>
    </source>
</evidence>
<proteinExistence type="predicted"/>
<organism evidence="2 3">
    <name type="scientific">Candidatus Woesebacteria bacterium RBG_13_46_13</name>
    <dbReference type="NCBI Taxonomy" id="1802479"/>
    <lineage>
        <taxon>Bacteria</taxon>
        <taxon>Candidatus Woeseibacteriota</taxon>
    </lineage>
</organism>
<accession>A0A1F7X7I9</accession>
<evidence type="ECO:0000313" key="2">
    <source>
        <dbReference type="EMBL" id="OGM10318.1"/>
    </source>
</evidence>
<dbReference type="Pfam" id="PF11750">
    <property type="entry name" value="DUF3307"/>
    <property type="match status" value="1"/>
</dbReference>
<dbReference type="AlphaFoldDB" id="A0A1F7X7I9"/>
<keyword evidence="1" id="KW-0472">Membrane</keyword>
<dbReference type="STRING" id="1802479.A2Y68_02675"/>
<feature type="transmembrane region" description="Helical" evidence="1">
    <location>
        <begin position="59"/>
        <end position="77"/>
    </location>
</feature>
<evidence type="ECO:0008006" key="4">
    <source>
        <dbReference type="Google" id="ProtNLM"/>
    </source>
</evidence>
<keyword evidence="1" id="KW-1133">Transmembrane helix</keyword>
<protein>
    <recommendedName>
        <fullName evidence="4">DUF3307 domain-containing protein</fullName>
    </recommendedName>
</protein>
<reference evidence="2 3" key="1">
    <citation type="journal article" date="2016" name="Nat. Commun.">
        <title>Thousands of microbial genomes shed light on interconnected biogeochemical processes in an aquifer system.</title>
        <authorList>
            <person name="Anantharaman K."/>
            <person name="Brown C.T."/>
            <person name="Hug L.A."/>
            <person name="Sharon I."/>
            <person name="Castelle C.J."/>
            <person name="Probst A.J."/>
            <person name="Thomas B.C."/>
            <person name="Singh A."/>
            <person name="Wilkins M.J."/>
            <person name="Karaoz U."/>
            <person name="Brodie E.L."/>
            <person name="Williams K.H."/>
            <person name="Hubbard S.S."/>
            <person name="Banfield J.F."/>
        </authorList>
    </citation>
    <scope>NUCLEOTIDE SEQUENCE [LARGE SCALE GENOMIC DNA]</scope>
</reference>
<feature type="transmembrane region" description="Helical" evidence="1">
    <location>
        <begin position="36"/>
        <end position="53"/>
    </location>
</feature>